<reference evidence="1 2" key="1">
    <citation type="journal article" date="2021" name="DNA Res.">
        <title>Genome analysis of Candida subhashii reveals its hybrid nature and dual mitochondrial genome conformations.</title>
        <authorList>
            <person name="Mixao V."/>
            <person name="Hegedusova E."/>
            <person name="Saus E."/>
            <person name="Pryszcz L.P."/>
            <person name="Cillingova A."/>
            <person name="Nosek J."/>
            <person name="Gabaldon T."/>
        </authorList>
    </citation>
    <scope>NUCLEOTIDE SEQUENCE [LARGE SCALE GENOMIC DNA]</scope>
    <source>
        <strain evidence="1 2">CBS 10753</strain>
    </source>
</reference>
<dbReference type="RefSeq" id="XP_049263588.1">
    <property type="nucleotide sequence ID" value="XM_049406924.1"/>
</dbReference>
<organism evidence="1 2">
    <name type="scientific">[Candida] subhashii</name>
    <dbReference type="NCBI Taxonomy" id="561895"/>
    <lineage>
        <taxon>Eukaryota</taxon>
        <taxon>Fungi</taxon>
        <taxon>Dikarya</taxon>
        <taxon>Ascomycota</taxon>
        <taxon>Saccharomycotina</taxon>
        <taxon>Pichiomycetes</taxon>
        <taxon>Debaryomycetaceae</taxon>
        <taxon>Spathaspora</taxon>
    </lineage>
</organism>
<sequence>MLIDSLPIDLIVYIIETGDLTIKDVFNLYQLERSLRNSFSVYFWIKIYDIFWNRPMAPYGLKITPQSKSPYDLCRDLYHRYLKFENDLVRYNPDQEEGEVIENFIVNYGMNEVYLPVLLHFLNKEQQNYESAIKKKEPYIDITKLSLLTNLIQMQTFSLGYKNIIKSMNSKVISSYEAIWFNISLLNKSSYRMVTRRHKNLKQLQLKLRRVLTLESPNFRSSTESFTSIFSDKSIRSNQILHFEFENNNDYLNLIVKLIIAVLHFFKFDSIHSTEHSYIEDFDILKVYSGYCKGDEMIKYSIIMEAIRDALASCRIDIGGNQVSLSHMAVTRFGIRINKDYQVIISNAPHRSFKIEVLSSYELKRHIRLTYNLSPEKIEKYCQPLSIKHILRSYMTINKDSIKRNQDLLADGNHQKIVPSETYHIHFLQNSVIYDILHPEENRQLELFSDSHYLIYRTLFKALAIDTIAGSYPSLKRYNCDGGNGAESFNVGSIVVNKRTNSIGIVLNKCDDYYRLLTIKRDIEKVSSIRKLNTNELTNERLLLIIELIGLDILGLYYFKGISFDSDDNLRFVP</sequence>
<proteinExistence type="predicted"/>
<comment type="caution">
    <text evidence="1">The sequence shown here is derived from an EMBL/GenBank/DDBJ whole genome shotgun (WGS) entry which is preliminary data.</text>
</comment>
<dbReference type="Proteomes" id="UP000694255">
    <property type="component" value="Unassembled WGS sequence"/>
</dbReference>
<dbReference type="AlphaFoldDB" id="A0A8J5QMQ9"/>
<dbReference type="EMBL" id="JAGSYN010000139">
    <property type="protein sequence ID" value="KAG7663356.1"/>
    <property type="molecule type" value="Genomic_DNA"/>
</dbReference>
<evidence type="ECO:0000313" key="2">
    <source>
        <dbReference type="Proteomes" id="UP000694255"/>
    </source>
</evidence>
<keyword evidence="2" id="KW-1185">Reference proteome</keyword>
<name>A0A8J5QMQ9_9ASCO</name>
<dbReference type="OrthoDB" id="4025890at2759"/>
<dbReference type="GeneID" id="73469905"/>
<gene>
    <name evidence="1" type="ORF">J8A68_003104</name>
</gene>
<evidence type="ECO:0000313" key="1">
    <source>
        <dbReference type="EMBL" id="KAG7663356.1"/>
    </source>
</evidence>
<accession>A0A8J5QMQ9</accession>
<protein>
    <submittedName>
        <fullName evidence="1">Uncharacterized protein</fullName>
    </submittedName>
</protein>